<name>A0A699IXZ1_TANCI</name>
<reference evidence="2" key="1">
    <citation type="journal article" date="2019" name="Sci. Rep.">
        <title>Draft genome of Tanacetum cinerariifolium, the natural source of mosquito coil.</title>
        <authorList>
            <person name="Yamashiro T."/>
            <person name="Shiraishi A."/>
            <person name="Satake H."/>
            <person name="Nakayama K."/>
        </authorList>
    </citation>
    <scope>NUCLEOTIDE SEQUENCE</scope>
</reference>
<evidence type="ECO:0008006" key="3">
    <source>
        <dbReference type="Google" id="ProtNLM"/>
    </source>
</evidence>
<protein>
    <recommendedName>
        <fullName evidence="3">Histone deacetylase 14</fullName>
    </recommendedName>
</protein>
<feature type="non-terminal residue" evidence="2">
    <location>
        <position position="369"/>
    </location>
</feature>
<proteinExistence type="predicted"/>
<gene>
    <name evidence="2" type="ORF">Tci_567614</name>
</gene>
<evidence type="ECO:0000313" key="2">
    <source>
        <dbReference type="EMBL" id="GEZ95641.1"/>
    </source>
</evidence>
<feature type="region of interest" description="Disordered" evidence="1">
    <location>
        <begin position="130"/>
        <end position="152"/>
    </location>
</feature>
<sequence length="369" mass="41523">MADMTAPSGQAPAVAPPVRTDEEIVPCIRWVPIGKSNCSLDLDKKQSNPIFKIAIEYLKFSAKGDLDKKQSNPIFKIAIEYLKFSAKGTKREVFGMPISGSLITIDIQEALYYQEYQANVAKHRRFLAGETGSAQDSPTPKPAKPARKPKPTAQKARINILQYLIHLRMYFIQNFCDFRNPNAGSVTSFGTVISFTDAFSASSSDKTWNLILRLKTRRIFRNLESFVGGRLREGDYILLKPPVVAPPVRTDEEIMLRIRWVPIGKSNCSLELDKKQSNPIFKMAVDLLMHTNFHRAFTASSTILSIYIQLHTANIREASYYQEYQANVAKHRRFLAGETGSDQDSSAPKLTKPARKPKPTAQKARINIL</sequence>
<accession>A0A699IXZ1</accession>
<evidence type="ECO:0000256" key="1">
    <source>
        <dbReference type="SAM" id="MobiDB-lite"/>
    </source>
</evidence>
<dbReference type="EMBL" id="BKCJ010347401">
    <property type="protein sequence ID" value="GEZ95641.1"/>
    <property type="molecule type" value="Genomic_DNA"/>
</dbReference>
<organism evidence="2">
    <name type="scientific">Tanacetum cinerariifolium</name>
    <name type="common">Dalmatian daisy</name>
    <name type="synonym">Chrysanthemum cinerariifolium</name>
    <dbReference type="NCBI Taxonomy" id="118510"/>
    <lineage>
        <taxon>Eukaryota</taxon>
        <taxon>Viridiplantae</taxon>
        <taxon>Streptophyta</taxon>
        <taxon>Embryophyta</taxon>
        <taxon>Tracheophyta</taxon>
        <taxon>Spermatophyta</taxon>
        <taxon>Magnoliopsida</taxon>
        <taxon>eudicotyledons</taxon>
        <taxon>Gunneridae</taxon>
        <taxon>Pentapetalae</taxon>
        <taxon>asterids</taxon>
        <taxon>campanulids</taxon>
        <taxon>Asterales</taxon>
        <taxon>Asteraceae</taxon>
        <taxon>Asteroideae</taxon>
        <taxon>Anthemideae</taxon>
        <taxon>Anthemidinae</taxon>
        <taxon>Tanacetum</taxon>
    </lineage>
</organism>
<dbReference type="AlphaFoldDB" id="A0A699IXZ1"/>
<comment type="caution">
    <text evidence="2">The sequence shown here is derived from an EMBL/GenBank/DDBJ whole genome shotgun (WGS) entry which is preliminary data.</text>
</comment>
<feature type="region of interest" description="Disordered" evidence="1">
    <location>
        <begin position="338"/>
        <end position="369"/>
    </location>
</feature>